<dbReference type="PANTHER" id="PTHR11857:SF43">
    <property type="entry name" value="GEO07291P1-RELATED"/>
    <property type="match status" value="1"/>
</dbReference>
<proteinExistence type="inferred from homology"/>
<evidence type="ECO:0000256" key="6">
    <source>
        <dbReference type="ARBA" id="ARBA00056866"/>
    </source>
</evidence>
<comment type="subcellular location">
    <subcellularLocation>
        <location evidence="1">Secreted</location>
    </subcellularLocation>
</comment>
<dbReference type="OrthoDB" id="6693014at2759"/>
<dbReference type="SUPFAM" id="SSF47565">
    <property type="entry name" value="Insect pheromone/odorant-binding proteins"/>
    <property type="match status" value="1"/>
</dbReference>
<dbReference type="PANTHER" id="PTHR11857">
    <property type="entry name" value="ODORANT BINDING PROTEIN-RELATED"/>
    <property type="match status" value="1"/>
</dbReference>
<dbReference type="EMBL" id="OV121133">
    <property type="protein sequence ID" value="CAH0551621.1"/>
    <property type="molecule type" value="Genomic_DNA"/>
</dbReference>
<keyword evidence="9" id="KW-1185">Reference proteome</keyword>
<dbReference type="InterPro" id="IPR036728">
    <property type="entry name" value="PBP_GOBP_sf"/>
</dbReference>
<keyword evidence="4 7" id="KW-0732">Signal</keyword>
<dbReference type="Proteomes" id="UP001154078">
    <property type="component" value="Chromosome 2"/>
</dbReference>
<accession>A0A9P0FFY4</accession>
<organism evidence="8 9">
    <name type="scientific">Brassicogethes aeneus</name>
    <name type="common">Rape pollen beetle</name>
    <name type="synonym">Meligethes aeneus</name>
    <dbReference type="NCBI Taxonomy" id="1431903"/>
    <lineage>
        <taxon>Eukaryota</taxon>
        <taxon>Metazoa</taxon>
        <taxon>Ecdysozoa</taxon>
        <taxon>Arthropoda</taxon>
        <taxon>Hexapoda</taxon>
        <taxon>Insecta</taxon>
        <taxon>Pterygota</taxon>
        <taxon>Neoptera</taxon>
        <taxon>Endopterygota</taxon>
        <taxon>Coleoptera</taxon>
        <taxon>Polyphaga</taxon>
        <taxon>Cucujiformia</taxon>
        <taxon>Nitidulidae</taxon>
        <taxon>Meligethinae</taxon>
        <taxon>Brassicogethes</taxon>
    </lineage>
</organism>
<dbReference type="FunFam" id="1.10.238.20:FF:000001">
    <property type="entry name" value="General odorant-binding protein lush"/>
    <property type="match status" value="1"/>
</dbReference>
<dbReference type="AlphaFoldDB" id="A0A9P0FFY4"/>
<comment type="function">
    <text evidence="6">May be a carrier protein for lipids.</text>
</comment>
<feature type="chain" id="PRO_5040107108" evidence="7">
    <location>
        <begin position="17"/>
        <end position="134"/>
    </location>
</feature>
<protein>
    <submittedName>
        <fullName evidence="8">Uncharacterized protein</fullName>
    </submittedName>
</protein>
<dbReference type="SMART" id="SM00708">
    <property type="entry name" value="PhBP"/>
    <property type="match status" value="1"/>
</dbReference>
<dbReference type="GO" id="GO:0005549">
    <property type="term" value="F:odorant binding"/>
    <property type="evidence" value="ECO:0007669"/>
    <property type="project" value="InterPro"/>
</dbReference>
<dbReference type="CDD" id="cd23992">
    <property type="entry name" value="PBP_GOBP"/>
    <property type="match status" value="1"/>
</dbReference>
<keyword evidence="5" id="KW-0325">Glycoprotein</keyword>
<evidence type="ECO:0000256" key="2">
    <source>
        <dbReference type="ARBA" id="ARBA00008098"/>
    </source>
</evidence>
<dbReference type="Gene3D" id="1.10.238.20">
    <property type="entry name" value="Pheromone/general odorant binding protein domain"/>
    <property type="match status" value="1"/>
</dbReference>
<evidence type="ECO:0000313" key="8">
    <source>
        <dbReference type="EMBL" id="CAH0551621.1"/>
    </source>
</evidence>
<gene>
    <name evidence="8" type="ORF">MELIAE_LOCUS4187</name>
</gene>
<evidence type="ECO:0000256" key="5">
    <source>
        <dbReference type="ARBA" id="ARBA00023180"/>
    </source>
</evidence>
<evidence type="ECO:0000256" key="3">
    <source>
        <dbReference type="ARBA" id="ARBA00022525"/>
    </source>
</evidence>
<sequence length="134" mass="15280">MKFIILCFAVVATVYAGVLTDEQRHKLLSFHNECAKETGVNEDLIGEAMMGNFSDDPTFKDQILCFSKKIGFLDASGKIDVETMKNKFKMMHDHDDEKIDEVVEKCGKDMDTPEDTAVELMKCLFEVKKEMKKN</sequence>
<reference evidence="8" key="1">
    <citation type="submission" date="2021-12" db="EMBL/GenBank/DDBJ databases">
        <authorList>
            <person name="King R."/>
        </authorList>
    </citation>
    <scope>NUCLEOTIDE SEQUENCE</scope>
</reference>
<evidence type="ECO:0000256" key="7">
    <source>
        <dbReference type="SAM" id="SignalP"/>
    </source>
</evidence>
<keyword evidence="3" id="KW-0964">Secreted</keyword>
<evidence type="ECO:0000313" key="9">
    <source>
        <dbReference type="Proteomes" id="UP001154078"/>
    </source>
</evidence>
<evidence type="ECO:0000256" key="1">
    <source>
        <dbReference type="ARBA" id="ARBA00004613"/>
    </source>
</evidence>
<dbReference type="Pfam" id="PF01395">
    <property type="entry name" value="PBP_GOBP"/>
    <property type="match status" value="1"/>
</dbReference>
<dbReference type="GO" id="GO:0007608">
    <property type="term" value="P:sensory perception of smell"/>
    <property type="evidence" value="ECO:0007669"/>
    <property type="project" value="TreeGrafter"/>
</dbReference>
<name>A0A9P0FFY4_BRAAE</name>
<dbReference type="InterPro" id="IPR006170">
    <property type="entry name" value="PBP/GOBP"/>
</dbReference>
<feature type="signal peptide" evidence="7">
    <location>
        <begin position="1"/>
        <end position="16"/>
    </location>
</feature>
<comment type="similarity">
    <text evidence="2">Belongs to the PBP/GOBP family.</text>
</comment>
<evidence type="ECO:0000256" key="4">
    <source>
        <dbReference type="ARBA" id="ARBA00022729"/>
    </source>
</evidence>
<dbReference type="GO" id="GO:0005615">
    <property type="term" value="C:extracellular space"/>
    <property type="evidence" value="ECO:0007669"/>
    <property type="project" value="TreeGrafter"/>
</dbReference>